<comment type="caution">
    <text evidence="2">The sequence shown here is derived from an EMBL/GenBank/DDBJ whole genome shotgun (WGS) entry which is preliminary data.</text>
</comment>
<gene>
    <name evidence="2" type="ORF">GMB86_09600</name>
</gene>
<evidence type="ECO:0000313" key="3">
    <source>
        <dbReference type="Proteomes" id="UP000440978"/>
    </source>
</evidence>
<dbReference type="InterPro" id="IPR039315">
    <property type="entry name" value="CheW"/>
</dbReference>
<dbReference type="GO" id="GO:0005829">
    <property type="term" value="C:cytosol"/>
    <property type="evidence" value="ECO:0007669"/>
    <property type="project" value="TreeGrafter"/>
</dbReference>
<dbReference type="GO" id="GO:0006935">
    <property type="term" value="P:chemotaxis"/>
    <property type="evidence" value="ECO:0007669"/>
    <property type="project" value="InterPro"/>
</dbReference>
<dbReference type="PANTHER" id="PTHR22617">
    <property type="entry name" value="CHEMOTAXIS SENSOR HISTIDINE KINASE-RELATED"/>
    <property type="match status" value="1"/>
</dbReference>
<dbReference type="RefSeq" id="WP_155219065.1">
    <property type="nucleotide sequence ID" value="NZ_WNHB01000014.1"/>
</dbReference>
<dbReference type="GO" id="GO:0007165">
    <property type="term" value="P:signal transduction"/>
    <property type="evidence" value="ECO:0007669"/>
    <property type="project" value="InterPro"/>
</dbReference>
<dbReference type="SUPFAM" id="SSF50341">
    <property type="entry name" value="CheW-like"/>
    <property type="match status" value="1"/>
</dbReference>
<protein>
    <submittedName>
        <fullName evidence="2">Chemotaxis protein CheW</fullName>
    </submittedName>
</protein>
<evidence type="ECO:0000313" key="2">
    <source>
        <dbReference type="EMBL" id="MTT32257.1"/>
    </source>
</evidence>
<proteinExistence type="predicted"/>
<dbReference type="Pfam" id="PF01584">
    <property type="entry name" value="CheW"/>
    <property type="match status" value="1"/>
</dbReference>
<reference evidence="2 3" key="1">
    <citation type="submission" date="2019-11" db="EMBL/GenBank/DDBJ databases">
        <title>Terrilactibacillus tamarindus sp. nov. BCM23-1 isolated from bark of Tamarindus indica.</title>
        <authorList>
            <person name="Kingkaew E."/>
            <person name="Tanasupawat S."/>
        </authorList>
    </citation>
    <scope>NUCLEOTIDE SEQUENCE [LARGE SCALE GENOMIC DNA]</scope>
    <source>
        <strain evidence="2 3">BCM23-1</strain>
    </source>
</reference>
<name>A0A6N8CST2_9BACI</name>
<dbReference type="Proteomes" id="UP000440978">
    <property type="component" value="Unassembled WGS sequence"/>
</dbReference>
<dbReference type="PANTHER" id="PTHR22617:SF23">
    <property type="entry name" value="CHEMOTAXIS PROTEIN CHEW"/>
    <property type="match status" value="1"/>
</dbReference>
<accession>A0A6N8CST2</accession>
<evidence type="ECO:0000259" key="1">
    <source>
        <dbReference type="PROSITE" id="PS50851"/>
    </source>
</evidence>
<dbReference type="OrthoDB" id="9794382at2"/>
<dbReference type="InterPro" id="IPR036061">
    <property type="entry name" value="CheW-like_dom_sf"/>
</dbReference>
<dbReference type="AlphaFoldDB" id="A0A6N8CST2"/>
<dbReference type="EMBL" id="WNHB01000014">
    <property type="protein sequence ID" value="MTT32257.1"/>
    <property type="molecule type" value="Genomic_DNA"/>
</dbReference>
<dbReference type="Gene3D" id="2.30.30.40">
    <property type="entry name" value="SH3 Domains"/>
    <property type="match status" value="1"/>
</dbReference>
<dbReference type="InterPro" id="IPR002545">
    <property type="entry name" value="CheW-lke_dom"/>
</dbReference>
<feature type="domain" description="CheW-like" evidence="1">
    <location>
        <begin position="7"/>
        <end position="148"/>
    </location>
</feature>
<dbReference type="Gene3D" id="2.40.50.180">
    <property type="entry name" value="CheA-289, Domain 4"/>
    <property type="match status" value="1"/>
</dbReference>
<sequence length="156" mass="17664">MSQLYQNKKVILFELNEETYGVSIDHVVSIERPQAITRVPHVQAYVKGIMTMRGLMIPVIDMHKRFNMAESLETTEERIIIVEMDDIMVGLFVDSAHHVVDLSPSQIEDAPDIVGGLEAAYIDGIARYEEDKLLVLLNLKQVLTTNEVNDLKKIEA</sequence>
<organism evidence="2 3">
    <name type="scientific">Terrilactibacillus tamarindi</name>
    <dbReference type="NCBI Taxonomy" id="2599694"/>
    <lineage>
        <taxon>Bacteria</taxon>
        <taxon>Bacillati</taxon>
        <taxon>Bacillota</taxon>
        <taxon>Bacilli</taxon>
        <taxon>Bacillales</taxon>
        <taxon>Bacillaceae</taxon>
        <taxon>Terrilactibacillus</taxon>
    </lineage>
</organism>
<dbReference type="SMART" id="SM00260">
    <property type="entry name" value="CheW"/>
    <property type="match status" value="1"/>
</dbReference>
<keyword evidence="3" id="KW-1185">Reference proteome</keyword>
<dbReference type="PROSITE" id="PS50851">
    <property type="entry name" value="CHEW"/>
    <property type="match status" value="1"/>
</dbReference>